<dbReference type="PRINTS" id="PR00778">
    <property type="entry name" value="HTHARSR"/>
</dbReference>
<name>A0A2J6X1F6_9CHLR</name>
<dbReference type="SUPFAM" id="SSF46785">
    <property type="entry name" value="Winged helix' DNA-binding domain"/>
    <property type="match status" value="1"/>
</dbReference>
<dbReference type="Gene3D" id="1.10.10.10">
    <property type="entry name" value="Winged helix-like DNA-binding domain superfamily/Winged helix DNA-binding domain"/>
    <property type="match status" value="1"/>
</dbReference>
<dbReference type="InterPro" id="IPR001845">
    <property type="entry name" value="HTH_ArsR_DNA-bd_dom"/>
</dbReference>
<organism evidence="5 6">
    <name type="scientific">Chloroflexus aggregans</name>
    <dbReference type="NCBI Taxonomy" id="152260"/>
    <lineage>
        <taxon>Bacteria</taxon>
        <taxon>Bacillati</taxon>
        <taxon>Chloroflexota</taxon>
        <taxon>Chloroflexia</taxon>
        <taxon>Chloroflexales</taxon>
        <taxon>Chloroflexineae</taxon>
        <taxon>Chloroflexaceae</taxon>
        <taxon>Chloroflexus</taxon>
    </lineage>
</organism>
<protein>
    <submittedName>
        <fullName evidence="5">ArsR family transcriptional regulator</fullName>
    </submittedName>
</protein>
<evidence type="ECO:0000313" key="5">
    <source>
        <dbReference type="EMBL" id="PMP77665.1"/>
    </source>
</evidence>
<dbReference type="PANTHER" id="PTHR43132">
    <property type="entry name" value="ARSENICAL RESISTANCE OPERON REPRESSOR ARSR-RELATED"/>
    <property type="match status" value="1"/>
</dbReference>
<dbReference type="PROSITE" id="PS50987">
    <property type="entry name" value="HTH_ARSR_2"/>
    <property type="match status" value="1"/>
</dbReference>
<evidence type="ECO:0000256" key="1">
    <source>
        <dbReference type="ARBA" id="ARBA00023015"/>
    </source>
</evidence>
<dbReference type="InterPro" id="IPR051011">
    <property type="entry name" value="Metal_resp_trans_reg"/>
</dbReference>
<dbReference type="GO" id="GO:0003677">
    <property type="term" value="F:DNA binding"/>
    <property type="evidence" value="ECO:0007669"/>
    <property type="project" value="UniProtKB-KW"/>
</dbReference>
<reference evidence="5 6" key="1">
    <citation type="submission" date="2018-01" db="EMBL/GenBank/DDBJ databases">
        <title>Metagenomic assembled genomes from two thermal pools in the Uzon Caldera, Kamchatka, Russia.</title>
        <authorList>
            <person name="Wilkins L."/>
            <person name="Ettinger C."/>
        </authorList>
    </citation>
    <scope>NUCLEOTIDE SEQUENCE [LARGE SCALE GENOMIC DNA]</scope>
    <source>
        <strain evidence="5">ZAV-02</strain>
    </source>
</reference>
<dbReference type="InterPro" id="IPR036390">
    <property type="entry name" value="WH_DNA-bd_sf"/>
</dbReference>
<dbReference type="Pfam" id="PF01022">
    <property type="entry name" value="HTH_5"/>
    <property type="match status" value="1"/>
</dbReference>
<dbReference type="InterPro" id="IPR036388">
    <property type="entry name" value="WH-like_DNA-bd_sf"/>
</dbReference>
<dbReference type="CDD" id="cd00090">
    <property type="entry name" value="HTH_ARSR"/>
    <property type="match status" value="1"/>
</dbReference>
<dbReference type="InterPro" id="IPR011991">
    <property type="entry name" value="ArsR-like_HTH"/>
</dbReference>
<evidence type="ECO:0000259" key="4">
    <source>
        <dbReference type="PROSITE" id="PS50987"/>
    </source>
</evidence>
<dbReference type="GO" id="GO:0003700">
    <property type="term" value="F:DNA-binding transcription factor activity"/>
    <property type="evidence" value="ECO:0007669"/>
    <property type="project" value="InterPro"/>
</dbReference>
<comment type="caution">
    <text evidence="5">The sequence shown here is derived from an EMBL/GenBank/DDBJ whole genome shotgun (WGS) entry which is preliminary data.</text>
</comment>
<dbReference type="SMART" id="SM00418">
    <property type="entry name" value="HTH_ARSR"/>
    <property type="match status" value="1"/>
</dbReference>
<dbReference type="NCBIfam" id="NF033788">
    <property type="entry name" value="HTH_metalloreg"/>
    <property type="match status" value="1"/>
</dbReference>
<evidence type="ECO:0000256" key="2">
    <source>
        <dbReference type="ARBA" id="ARBA00023125"/>
    </source>
</evidence>
<dbReference type="Proteomes" id="UP000243376">
    <property type="component" value="Unassembled WGS sequence"/>
</dbReference>
<proteinExistence type="predicted"/>
<keyword evidence="1" id="KW-0805">Transcription regulation</keyword>
<dbReference type="AlphaFoldDB" id="A0A2J6X1F6"/>
<gene>
    <name evidence="5" type="ORF">C0184_11780</name>
</gene>
<dbReference type="PANTHER" id="PTHR43132:SF2">
    <property type="entry name" value="ARSENICAL RESISTANCE OPERON REPRESSOR ARSR-RELATED"/>
    <property type="match status" value="1"/>
</dbReference>
<dbReference type="EMBL" id="PNIQ01000791">
    <property type="protein sequence ID" value="PMP77665.1"/>
    <property type="molecule type" value="Genomic_DNA"/>
</dbReference>
<keyword evidence="3" id="KW-0804">Transcription</keyword>
<sequence length="125" mass="14134">MKNTIAAKQAHLFKALMHPVRIQILEILRQGEACVCHIEAVLGLRQAYVSQQLAVLRKAGLISDRRDGPHIYYRIIHREVLELLDMARNLVGEAEPWQPNSAVCSCPQCISHSIILEQGVKPWSM</sequence>
<evidence type="ECO:0000256" key="3">
    <source>
        <dbReference type="ARBA" id="ARBA00023163"/>
    </source>
</evidence>
<keyword evidence="2" id="KW-0238">DNA-binding</keyword>
<accession>A0A2J6X1F6</accession>
<feature type="domain" description="HTH arsR-type" evidence="4">
    <location>
        <begin position="1"/>
        <end position="95"/>
    </location>
</feature>
<evidence type="ECO:0000313" key="6">
    <source>
        <dbReference type="Proteomes" id="UP000243376"/>
    </source>
</evidence>